<dbReference type="InterPro" id="IPR003421">
    <property type="entry name" value="Opine_DH"/>
</dbReference>
<dbReference type="InterPro" id="IPR013328">
    <property type="entry name" value="6PGD_dom2"/>
</dbReference>
<reference evidence="2 3" key="1">
    <citation type="submission" date="2014-11" db="EMBL/GenBank/DDBJ databases">
        <authorList>
            <person name="Zhu J."/>
            <person name="Qi W."/>
            <person name="Song R."/>
        </authorList>
    </citation>
    <scope>NUCLEOTIDE SEQUENCE [LARGE SCALE GENOMIC DNA]</scope>
</reference>
<dbReference type="InParanoid" id="A0A0G4EGP2"/>
<dbReference type="OMA" id="HPARYYS"/>
<protein>
    <recommendedName>
        <fullName evidence="1">Opine dehydrogenase domain-containing protein</fullName>
    </recommendedName>
</protein>
<dbReference type="PhylomeDB" id="A0A0G4EGP2"/>
<dbReference type="InterPro" id="IPR036291">
    <property type="entry name" value="NAD(P)-bd_dom_sf"/>
</dbReference>
<evidence type="ECO:0000259" key="1">
    <source>
        <dbReference type="Pfam" id="PF02317"/>
    </source>
</evidence>
<dbReference type="AlphaFoldDB" id="A0A0G4EGP2"/>
<gene>
    <name evidence="2" type="ORF">Vbra_4948</name>
</gene>
<accession>A0A0G4EGP2</accession>
<evidence type="ECO:0000313" key="3">
    <source>
        <dbReference type="Proteomes" id="UP000041254"/>
    </source>
</evidence>
<dbReference type="PANTHER" id="PTHR38015:SF1">
    <property type="entry name" value="OPINE DEHYDROGENASE DOMAIN-CONTAINING PROTEIN"/>
    <property type="match status" value="1"/>
</dbReference>
<dbReference type="Proteomes" id="UP000041254">
    <property type="component" value="Unassembled WGS sequence"/>
</dbReference>
<dbReference type="Gene3D" id="3.40.50.720">
    <property type="entry name" value="NAD(P)-binding Rossmann-like Domain"/>
    <property type="match status" value="1"/>
</dbReference>
<evidence type="ECO:0000313" key="2">
    <source>
        <dbReference type="EMBL" id="CEL95619.1"/>
    </source>
</evidence>
<dbReference type="GO" id="GO:0016491">
    <property type="term" value="F:oxidoreductase activity"/>
    <property type="evidence" value="ECO:0007669"/>
    <property type="project" value="InterPro"/>
</dbReference>
<name>A0A0G4EGP2_VITBC</name>
<dbReference type="InterPro" id="IPR051729">
    <property type="entry name" value="Opine/Lysopine_DH"/>
</dbReference>
<dbReference type="Gene3D" id="1.10.1040.10">
    <property type="entry name" value="N-(1-d-carboxylethyl)-l-norvaline Dehydrogenase, domain 2"/>
    <property type="match status" value="1"/>
</dbReference>
<dbReference type="OrthoDB" id="6058913at2759"/>
<keyword evidence="3" id="KW-1185">Reference proteome</keyword>
<dbReference type="SUPFAM" id="SSF48179">
    <property type="entry name" value="6-phosphogluconate dehydrogenase C-terminal domain-like"/>
    <property type="match status" value="1"/>
</dbReference>
<dbReference type="InterPro" id="IPR008927">
    <property type="entry name" value="6-PGluconate_DH-like_C_sf"/>
</dbReference>
<organism evidence="2 3">
    <name type="scientific">Vitrella brassicaformis (strain CCMP3155)</name>
    <dbReference type="NCBI Taxonomy" id="1169540"/>
    <lineage>
        <taxon>Eukaryota</taxon>
        <taxon>Sar</taxon>
        <taxon>Alveolata</taxon>
        <taxon>Colpodellida</taxon>
        <taxon>Vitrellaceae</taxon>
        <taxon>Vitrella</taxon>
    </lineage>
</organism>
<proteinExistence type="predicted"/>
<dbReference type="PANTHER" id="PTHR38015">
    <property type="entry name" value="BLR6086 PROTEIN"/>
    <property type="match status" value="1"/>
</dbReference>
<sequence length="449" mass="49161">MDSMDVLPASLTVTVCGGGNGAHVAAGYLASKPALKVNVLTRRPDEWSRSIKIVTKGSSWESKGTINGTLHTVTDDPSAVIPDSDLVIVAAPAHTHPPILHKIAPHISRTRRTLLGALYAQGGFDWAARAAIGDLTRVEALFGLQNIPWICKKTVYGREARILGPKKNLWVASCPVEKSRTVACLMSLLFDIPTGTVPNFLTLTLTPSNQIIHPARYYGIFNEWDGRRVYGRDEIPWGLYSDMDDLSAMWLDRLDQELQAVKHRLLGHFPALDLSLVLPLGERVIRQYGSDVSDRSSLKMIFVSNRGYQGCVTPTKCLHDGAGKVLGYLPDVDSRLFWEDIPYGLCVLKGIAEMLGVSTPAVDAMIEWHQKWMGKQFILGHKLNPATVKDTAAPPAYGMSSLVDLVSSSLPQHHQEQHTAVLQTRLSEGIGEGQAINGGVAAMSRLMRF</sequence>
<feature type="domain" description="Opine dehydrogenase" evidence="1">
    <location>
        <begin position="197"/>
        <end position="372"/>
    </location>
</feature>
<dbReference type="EMBL" id="CDMY01000234">
    <property type="protein sequence ID" value="CEL95619.1"/>
    <property type="molecule type" value="Genomic_DNA"/>
</dbReference>
<dbReference type="SUPFAM" id="SSF51735">
    <property type="entry name" value="NAD(P)-binding Rossmann-fold domains"/>
    <property type="match status" value="1"/>
</dbReference>
<dbReference type="Pfam" id="PF02317">
    <property type="entry name" value="Octopine_DH"/>
    <property type="match status" value="1"/>
</dbReference>
<dbReference type="VEuPathDB" id="CryptoDB:Vbra_4948"/>